<dbReference type="SUPFAM" id="SSF55729">
    <property type="entry name" value="Acyl-CoA N-acyltransferases (Nat)"/>
    <property type="match status" value="1"/>
</dbReference>
<dbReference type="Pfam" id="PF00583">
    <property type="entry name" value="Acetyltransf_1"/>
    <property type="match status" value="1"/>
</dbReference>
<evidence type="ECO:0000259" key="1">
    <source>
        <dbReference type="PROSITE" id="PS51186"/>
    </source>
</evidence>
<dbReference type="Gene3D" id="3.40.630.30">
    <property type="match status" value="1"/>
</dbReference>
<dbReference type="AlphaFoldDB" id="A0A420WU71"/>
<dbReference type="EMBL" id="RBIN01000007">
    <property type="protein sequence ID" value="RKQ96993.1"/>
    <property type="molecule type" value="Genomic_DNA"/>
</dbReference>
<proteinExistence type="predicted"/>
<organism evidence="2 3">
    <name type="scientific">Kushneria sinocarnis</name>
    <dbReference type="NCBI Taxonomy" id="595502"/>
    <lineage>
        <taxon>Bacteria</taxon>
        <taxon>Pseudomonadati</taxon>
        <taxon>Pseudomonadota</taxon>
        <taxon>Gammaproteobacteria</taxon>
        <taxon>Oceanospirillales</taxon>
        <taxon>Halomonadaceae</taxon>
        <taxon>Kushneria</taxon>
    </lineage>
</organism>
<reference evidence="2 3" key="1">
    <citation type="submission" date="2018-10" db="EMBL/GenBank/DDBJ databases">
        <title>Genomic Encyclopedia of Type Strains, Phase IV (KMG-IV): sequencing the most valuable type-strain genomes for metagenomic binning, comparative biology and taxonomic classification.</title>
        <authorList>
            <person name="Goeker M."/>
        </authorList>
    </citation>
    <scope>NUCLEOTIDE SEQUENCE [LARGE SCALE GENOMIC DNA]</scope>
    <source>
        <strain evidence="2 3">DSM 23229</strain>
    </source>
</reference>
<name>A0A420WU71_9GAMM</name>
<dbReference type="OrthoDB" id="4966223at2"/>
<keyword evidence="2" id="KW-0808">Transferase</keyword>
<evidence type="ECO:0000313" key="3">
    <source>
        <dbReference type="Proteomes" id="UP000281975"/>
    </source>
</evidence>
<keyword evidence="3" id="KW-1185">Reference proteome</keyword>
<gene>
    <name evidence="2" type="ORF">C7446_2408</name>
</gene>
<sequence>MPTSNHQLSDHFPGFENIEAWAIGWSRTRETLPPTRHDGYLHIRVGALRQQARYIMTTPDPVRVRALIARIHEPHVYIKLFAPAAVVTPLLPEPWQLDPPVQLMTTALSPTAEAPARPSGYRATVTSHEHFTAIEIETRHGELAASGRLALARDYAIFDQIETHRAHQRRGLGRHVMQVLGNIACDHGAHRALLGASEEGQALYRHLGWENLAPISSIARKVAG</sequence>
<dbReference type="GO" id="GO:0016747">
    <property type="term" value="F:acyltransferase activity, transferring groups other than amino-acyl groups"/>
    <property type="evidence" value="ECO:0007669"/>
    <property type="project" value="InterPro"/>
</dbReference>
<dbReference type="InterPro" id="IPR016181">
    <property type="entry name" value="Acyl_CoA_acyltransferase"/>
</dbReference>
<dbReference type="RefSeq" id="WP_121173340.1">
    <property type="nucleotide sequence ID" value="NZ_RBIN01000007.1"/>
</dbReference>
<feature type="domain" description="N-acetyltransferase" evidence="1">
    <location>
        <begin position="85"/>
        <end position="224"/>
    </location>
</feature>
<accession>A0A420WU71</accession>
<dbReference type="PROSITE" id="PS51186">
    <property type="entry name" value="GNAT"/>
    <property type="match status" value="1"/>
</dbReference>
<evidence type="ECO:0000313" key="2">
    <source>
        <dbReference type="EMBL" id="RKQ96993.1"/>
    </source>
</evidence>
<protein>
    <submittedName>
        <fullName evidence="2">Acetyltransferase (GNAT) family protein</fullName>
    </submittedName>
</protein>
<dbReference type="InterPro" id="IPR000182">
    <property type="entry name" value="GNAT_dom"/>
</dbReference>
<dbReference type="Proteomes" id="UP000281975">
    <property type="component" value="Unassembled WGS sequence"/>
</dbReference>
<comment type="caution">
    <text evidence="2">The sequence shown here is derived from an EMBL/GenBank/DDBJ whole genome shotgun (WGS) entry which is preliminary data.</text>
</comment>